<evidence type="ECO:0000256" key="7">
    <source>
        <dbReference type="SAM" id="MobiDB-lite"/>
    </source>
</evidence>
<dbReference type="OrthoDB" id="5863171at2759"/>
<dbReference type="InterPro" id="IPR013083">
    <property type="entry name" value="Znf_RING/FYVE/PHD"/>
</dbReference>
<evidence type="ECO:0000313" key="10">
    <source>
        <dbReference type="EMBL" id="KAF7727697.1"/>
    </source>
</evidence>
<dbReference type="EMBL" id="JABAYA010000051">
    <property type="protein sequence ID" value="KAF7727697.1"/>
    <property type="molecule type" value="Genomic_DNA"/>
</dbReference>
<comment type="subcellular location">
    <subcellularLocation>
        <location evidence="1">Nucleus</location>
    </subcellularLocation>
</comment>
<feature type="region of interest" description="Disordered" evidence="7">
    <location>
        <begin position="1"/>
        <end position="129"/>
    </location>
</feature>
<keyword evidence="3 6" id="KW-0863">Zinc-finger</keyword>
<evidence type="ECO:0000256" key="3">
    <source>
        <dbReference type="ARBA" id="ARBA00022771"/>
    </source>
</evidence>
<evidence type="ECO:0000256" key="5">
    <source>
        <dbReference type="ARBA" id="ARBA00023242"/>
    </source>
</evidence>
<evidence type="ECO:0000259" key="8">
    <source>
        <dbReference type="PROSITE" id="PS50016"/>
    </source>
</evidence>
<dbReference type="Gene3D" id="3.10.450.50">
    <property type="match status" value="1"/>
</dbReference>
<feature type="domain" description="NTF2" evidence="9">
    <location>
        <begin position="353"/>
        <end position="476"/>
    </location>
</feature>
<dbReference type="PROSITE" id="PS50177">
    <property type="entry name" value="NTF2_DOMAIN"/>
    <property type="match status" value="1"/>
</dbReference>
<dbReference type="Pfam" id="PF18444">
    <property type="entry name" value="RRM_9"/>
    <property type="match status" value="1"/>
</dbReference>
<dbReference type="InterPro" id="IPR030217">
    <property type="entry name" value="NXF_fam"/>
</dbReference>
<evidence type="ECO:0000256" key="2">
    <source>
        <dbReference type="ARBA" id="ARBA00022723"/>
    </source>
</evidence>
<dbReference type="PROSITE" id="PS50016">
    <property type="entry name" value="ZF_PHD_2"/>
    <property type="match status" value="1"/>
</dbReference>
<dbReference type="GO" id="GO:0003723">
    <property type="term" value="F:RNA binding"/>
    <property type="evidence" value="ECO:0007669"/>
    <property type="project" value="TreeGrafter"/>
</dbReference>
<dbReference type="Pfam" id="PF00628">
    <property type="entry name" value="PHD"/>
    <property type="match status" value="1"/>
</dbReference>
<dbReference type="GO" id="GO:0016973">
    <property type="term" value="P:poly(A)+ mRNA export from nucleus"/>
    <property type="evidence" value="ECO:0007669"/>
    <property type="project" value="TreeGrafter"/>
</dbReference>
<evidence type="ECO:0000256" key="6">
    <source>
        <dbReference type="PROSITE-ProRule" id="PRU00146"/>
    </source>
</evidence>
<comment type="caution">
    <text evidence="10">The sequence shown here is derived from an EMBL/GenBank/DDBJ whole genome shotgun (WGS) entry which is preliminary data.</text>
</comment>
<dbReference type="GO" id="GO:0005634">
    <property type="term" value="C:nucleus"/>
    <property type="evidence" value="ECO:0007669"/>
    <property type="project" value="UniProtKB-SubCell"/>
</dbReference>
<dbReference type="GO" id="GO:0008270">
    <property type="term" value="F:zinc ion binding"/>
    <property type="evidence" value="ECO:0007669"/>
    <property type="project" value="UniProtKB-KW"/>
</dbReference>
<keyword evidence="2" id="KW-0479">Metal-binding</keyword>
<dbReference type="SUPFAM" id="SSF57903">
    <property type="entry name" value="FYVE/PHD zinc finger"/>
    <property type="match status" value="1"/>
</dbReference>
<dbReference type="SMART" id="SM00249">
    <property type="entry name" value="PHD"/>
    <property type="match status" value="1"/>
</dbReference>
<reference evidence="10" key="1">
    <citation type="submission" date="2020-01" db="EMBL/GenBank/DDBJ databases">
        <title>Genome Sequencing of Three Apophysomyces-Like Fungal Strains Confirms a Novel Fungal Genus in the Mucoromycota with divergent Burkholderia-like Endosymbiotic Bacteria.</title>
        <authorList>
            <person name="Stajich J.E."/>
            <person name="Macias A.M."/>
            <person name="Carter-House D."/>
            <person name="Lovett B."/>
            <person name="Kasson L.R."/>
            <person name="Berry K."/>
            <person name="Grigoriev I."/>
            <person name="Chang Y."/>
            <person name="Spatafora J."/>
            <person name="Kasson M.T."/>
        </authorList>
    </citation>
    <scope>NUCLEOTIDE SEQUENCE</scope>
    <source>
        <strain evidence="10">NRRL A-21654</strain>
    </source>
</reference>
<protein>
    <submittedName>
        <fullName evidence="10">Nuclear mRNA export, poly(A)+RNA binding protein</fullName>
    </submittedName>
</protein>
<evidence type="ECO:0000313" key="11">
    <source>
        <dbReference type="Proteomes" id="UP000605846"/>
    </source>
</evidence>
<dbReference type="InterPro" id="IPR018222">
    <property type="entry name" value="Nuclear_transport_factor_2_euk"/>
</dbReference>
<sequence>MPLKQFSMDNWTRGRGRGRGRGGRGRGSNAGYNDRQDYYYEENNDDYGYHNDRNQSRGSVPITARLGPVNDNYGYNKPHNRDGTGSSFTSFGGGSGRRDTGPQQHSSPRGRGRGQTFSSNRGRGGRQQYTRDFMDEDIQMNTTSMNPENTVVTVSGYPPGSEEKVVGFMNRKARTEWEPLNIEYHHGVMHITVASGEVADILCRMNNFNFGSSTLSIQKVGGDTTMRGGNSRPRQTGSNKLAEFLQERWDPQFGYLNLEELPPTSHSITVVLSRLLIEAKSLFGDTLVTISFARNKLWSVKPAMKITELFPNIQNISFEENDIAEFRHLDPLANKLPQLMEIVFNGNPIQANNDPQVYQTYFPLFDSNRAALLDLYDPQAILTVGVSRVSFAQNTWGQGLPMQRLTFGNENIIKRLTSLPPTIHDLTRPENFVTDAWQTAGSQSHPIILFLTVHGEFREERKQLVGIMSFCQILSLYATTLETHHSNPDLKTIIFANLHIPQLLLARILLQLCVIPQELMKDDQFDLLAVLAAGLREYGHSADLNGFLTFCLRQSCPDDRQWWWNHVTLTHSDDWNQLEWPYRPTAPVGLHVQIGSEAIRTTIDLDKSSKQSTSNRRLFYYREDRATPIDSILHGTLDYLHQRQAATSSVDQLIHSRLKQYAVDGMKHEPMVGIDLLLMGALMVRYDSLQNEGYTPHSWCLYLRDYIESSTGSVWRVLGADTELRISSPQALADIRGCQYNNIEPSTISQDYRPVYLFYCNQDVVQGGGDEETKNDQGTAEEGAAGVITWDDYTFYEDEEEEIDDAVCKICGIAETKDNINTIFFCDHCSEGVHQLCEDPPIAQYEMDIDPWFCRACSSRLGIPLPSGPVAQGVKRRREEEESM</sequence>
<dbReference type="Proteomes" id="UP000605846">
    <property type="component" value="Unassembled WGS sequence"/>
</dbReference>
<dbReference type="InterPro" id="IPR002075">
    <property type="entry name" value="NTF2_dom"/>
</dbReference>
<dbReference type="InterPro" id="IPR001965">
    <property type="entry name" value="Znf_PHD"/>
</dbReference>
<keyword evidence="4" id="KW-0862">Zinc</keyword>
<evidence type="ECO:0000256" key="1">
    <source>
        <dbReference type="ARBA" id="ARBA00004123"/>
    </source>
</evidence>
<dbReference type="AlphaFoldDB" id="A0A8H7ER39"/>
<organism evidence="10 11">
    <name type="scientific">Apophysomyces ossiformis</name>
    <dbReference type="NCBI Taxonomy" id="679940"/>
    <lineage>
        <taxon>Eukaryota</taxon>
        <taxon>Fungi</taxon>
        <taxon>Fungi incertae sedis</taxon>
        <taxon>Mucoromycota</taxon>
        <taxon>Mucoromycotina</taxon>
        <taxon>Mucoromycetes</taxon>
        <taxon>Mucorales</taxon>
        <taxon>Mucorineae</taxon>
        <taxon>Mucoraceae</taxon>
        <taxon>Apophysomyces</taxon>
    </lineage>
</organism>
<dbReference type="InterPro" id="IPR019787">
    <property type="entry name" value="Znf_PHD-finger"/>
</dbReference>
<dbReference type="Gene3D" id="3.30.40.10">
    <property type="entry name" value="Zinc/RING finger domain, C3HC4 (zinc finger)"/>
    <property type="match status" value="1"/>
</dbReference>
<feature type="domain" description="PHD-type" evidence="8">
    <location>
        <begin position="805"/>
        <end position="860"/>
    </location>
</feature>
<keyword evidence="5" id="KW-0539">Nucleus</keyword>
<dbReference type="InterPro" id="IPR011011">
    <property type="entry name" value="Znf_FYVE_PHD"/>
</dbReference>
<dbReference type="Pfam" id="PF22602">
    <property type="entry name" value="NXF_NTF2"/>
    <property type="match status" value="1"/>
</dbReference>
<evidence type="ECO:0000259" key="9">
    <source>
        <dbReference type="PROSITE" id="PS50177"/>
    </source>
</evidence>
<proteinExistence type="predicted"/>
<feature type="compositionally biased region" description="Basic residues" evidence="7">
    <location>
        <begin position="14"/>
        <end position="24"/>
    </location>
</feature>
<dbReference type="PANTHER" id="PTHR10662:SF22">
    <property type="entry name" value="NUCLEAR RNA EXPORT FACTOR 1"/>
    <property type="match status" value="1"/>
</dbReference>
<dbReference type="PROSITE" id="PS01359">
    <property type="entry name" value="ZF_PHD_1"/>
    <property type="match status" value="1"/>
</dbReference>
<dbReference type="SUPFAM" id="SSF54427">
    <property type="entry name" value="NTF2-like"/>
    <property type="match status" value="1"/>
</dbReference>
<dbReference type="InterPro" id="IPR040736">
    <property type="entry name" value="Mex67_RRM"/>
</dbReference>
<dbReference type="InterPro" id="IPR019786">
    <property type="entry name" value="Zinc_finger_PHD-type_CS"/>
</dbReference>
<gene>
    <name evidence="10" type="primary">MEX67_2</name>
    <name evidence="10" type="ORF">EC973_007253</name>
</gene>
<name>A0A8H7ER39_9FUNG</name>
<dbReference type="InterPro" id="IPR032710">
    <property type="entry name" value="NTF2-like_dom_sf"/>
</dbReference>
<evidence type="ECO:0000256" key="4">
    <source>
        <dbReference type="ARBA" id="ARBA00022833"/>
    </source>
</evidence>
<dbReference type="SUPFAM" id="SSF52058">
    <property type="entry name" value="L domain-like"/>
    <property type="match status" value="1"/>
</dbReference>
<keyword evidence="11" id="KW-1185">Reference proteome</keyword>
<accession>A0A8H7ER39</accession>
<dbReference type="PANTHER" id="PTHR10662">
    <property type="entry name" value="NUCLEAR RNA EXPORT FACTOR"/>
    <property type="match status" value="1"/>
</dbReference>